<evidence type="ECO:0000256" key="2">
    <source>
        <dbReference type="ARBA" id="ARBA00016013"/>
    </source>
</evidence>
<evidence type="ECO:0000256" key="1">
    <source>
        <dbReference type="ARBA" id="ARBA00010577"/>
    </source>
</evidence>
<accession>A0ABS5ZFF7</accession>
<comment type="similarity">
    <text evidence="1 5">Belongs to the FlgD family.</text>
</comment>
<protein>
    <recommendedName>
        <fullName evidence="2 5">Basal-body rod modification protein FlgD</fullName>
    </recommendedName>
</protein>
<evidence type="ECO:0000259" key="6">
    <source>
        <dbReference type="Pfam" id="PF13860"/>
    </source>
</evidence>
<dbReference type="Pfam" id="PF13860">
    <property type="entry name" value="FlgD_ig"/>
    <property type="match status" value="1"/>
</dbReference>
<dbReference type="Proteomes" id="UP000690515">
    <property type="component" value="Unassembled WGS sequence"/>
</dbReference>
<evidence type="ECO:0000256" key="3">
    <source>
        <dbReference type="ARBA" id="ARBA00022795"/>
    </source>
</evidence>
<proteinExistence type="inferred from homology"/>
<dbReference type="Pfam" id="PF13861">
    <property type="entry name" value="FLgD_tudor"/>
    <property type="match status" value="1"/>
</dbReference>
<dbReference type="InterPro" id="IPR005648">
    <property type="entry name" value="FlgD"/>
</dbReference>
<dbReference type="InterPro" id="IPR025965">
    <property type="entry name" value="FlgD/Vpr_Ig-like"/>
</dbReference>
<sequence>MSTINQTPNTAANAVVDKYTLEEPSSAKGNQELGQDQFLKLMIEQLKNQDPLNPQKNEDFIAQLAQFSTVEGITNLNQTVTSMSSAFTSSQALQASALVGRSVLVQTSRTQLNAGSDVQGVVDLPVSSPVRVDVFNNSGVLVRQIDLGLQPAGAVDFTWDGKDSNGQAMPTGVYSFRASGVLDNQGVALSTMMSTNVDSVTLGTFNDLTLNLAGVGSVKLSDVKRIL</sequence>
<dbReference type="InterPro" id="IPR025963">
    <property type="entry name" value="FLgD_Tudor"/>
</dbReference>
<feature type="domain" description="FlgD/Vpr Ig-like" evidence="6">
    <location>
        <begin position="118"/>
        <end position="180"/>
    </location>
</feature>
<dbReference type="Gene3D" id="2.60.40.4070">
    <property type="match status" value="1"/>
</dbReference>
<keyword evidence="3 5" id="KW-1005">Bacterial flagellum biogenesis</keyword>
<comment type="caution">
    <text evidence="8">The sequence shown here is derived from an EMBL/GenBank/DDBJ whole genome shotgun (WGS) entry which is preliminary data.</text>
</comment>
<keyword evidence="8" id="KW-0966">Cell projection</keyword>
<feature type="domain" description="FlgD Tudor-like" evidence="7">
    <location>
        <begin position="90"/>
        <end position="224"/>
    </location>
</feature>
<dbReference type="Gene3D" id="2.30.30.910">
    <property type="match status" value="1"/>
</dbReference>
<organism evidence="8 9">
    <name type="scientific">Zooshikella harenae</name>
    <dbReference type="NCBI Taxonomy" id="2827238"/>
    <lineage>
        <taxon>Bacteria</taxon>
        <taxon>Pseudomonadati</taxon>
        <taxon>Pseudomonadota</taxon>
        <taxon>Gammaproteobacteria</taxon>
        <taxon>Oceanospirillales</taxon>
        <taxon>Zooshikellaceae</taxon>
        <taxon>Zooshikella</taxon>
    </lineage>
</organism>
<evidence type="ECO:0000256" key="5">
    <source>
        <dbReference type="RuleBase" id="RU362076"/>
    </source>
</evidence>
<keyword evidence="9" id="KW-1185">Reference proteome</keyword>
<reference evidence="8 9" key="1">
    <citation type="submission" date="2021-04" db="EMBL/GenBank/DDBJ databases">
        <authorList>
            <person name="Pira H."/>
            <person name="Risdian C."/>
            <person name="Wink J."/>
        </authorList>
    </citation>
    <scope>NUCLEOTIDE SEQUENCE [LARGE SCALE GENOMIC DNA]</scope>
    <source>
        <strain evidence="8 9">WH53</strain>
    </source>
</reference>
<gene>
    <name evidence="8" type="ORF">KCG35_16730</name>
</gene>
<dbReference type="EMBL" id="JAGSOY010000046">
    <property type="protein sequence ID" value="MBU2712715.1"/>
    <property type="molecule type" value="Genomic_DNA"/>
</dbReference>
<evidence type="ECO:0000256" key="4">
    <source>
        <dbReference type="ARBA" id="ARBA00024746"/>
    </source>
</evidence>
<dbReference type="Pfam" id="PF03963">
    <property type="entry name" value="FlgD"/>
    <property type="match status" value="1"/>
</dbReference>
<evidence type="ECO:0000259" key="7">
    <source>
        <dbReference type="Pfam" id="PF13861"/>
    </source>
</evidence>
<evidence type="ECO:0000313" key="8">
    <source>
        <dbReference type="EMBL" id="MBU2712715.1"/>
    </source>
</evidence>
<keyword evidence="8" id="KW-0282">Flagellum</keyword>
<keyword evidence="8" id="KW-0969">Cilium</keyword>
<evidence type="ECO:0000313" key="9">
    <source>
        <dbReference type="Proteomes" id="UP000690515"/>
    </source>
</evidence>
<comment type="function">
    <text evidence="4 5">Required for flagellar hook formation. May act as a scaffolding protein.</text>
</comment>
<dbReference type="RefSeq" id="WP_215820941.1">
    <property type="nucleotide sequence ID" value="NZ_JAGSOY010000046.1"/>
</dbReference>
<name>A0ABS5ZFF7_9GAMM</name>